<evidence type="ECO:0000313" key="2">
    <source>
        <dbReference type="EMBL" id="VFJ96253.1"/>
    </source>
</evidence>
<reference evidence="1" key="1">
    <citation type="submission" date="2019-02" db="EMBL/GenBank/DDBJ databases">
        <authorList>
            <person name="Gruber-Vodicka R. H."/>
            <person name="Seah K. B. B."/>
        </authorList>
    </citation>
    <scope>NUCLEOTIDE SEQUENCE</scope>
    <source>
        <strain evidence="2">BECK_M6</strain>
        <strain evidence="1">BECK_M7</strain>
    </source>
</reference>
<dbReference type="EMBL" id="CAADFH010000057">
    <property type="protein sequence ID" value="VFJ96253.1"/>
    <property type="molecule type" value="Genomic_DNA"/>
</dbReference>
<dbReference type="AlphaFoldDB" id="A0A450UL85"/>
<dbReference type="EMBL" id="CAADFF010000044">
    <property type="protein sequence ID" value="VFJ93312.1"/>
    <property type="molecule type" value="Genomic_DNA"/>
</dbReference>
<sequence length="75" mass="8213">MEAGEHDAFFMGIGAGIEAGDRLALRGMSRFCGNDVHAGTYFLVEDSKQWKSPILSLQVFQFGEGYARNLGDLRG</sequence>
<name>A0A450UL85_9GAMM</name>
<protein>
    <submittedName>
        <fullName evidence="1">Uncharacterized protein</fullName>
    </submittedName>
</protein>
<proteinExistence type="predicted"/>
<gene>
    <name evidence="2" type="ORF">BECKLFY1418A_GA0070994_105712</name>
    <name evidence="1" type="ORF">BECKLFY1418B_GA0070995_104411</name>
</gene>
<organism evidence="1">
    <name type="scientific">Candidatus Kentrum sp. LFY</name>
    <dbReference type="NCBI Taxonomy" id="2126342"/>
    <lineage>
        <taxon>Bacteria</taxon>
        <taxon>Pseudomonadati</taxon>
        <taxon>Pseudomonadota</taxon>
        <taxon>Gammaproteobacteria</taxon>
        <taxon>Candidatus Kentrum</taxon>
    </lineage>
</organism>
<accession>A0A450UL85</accession>
<evidence type="ECO:0000313" key="1">
    <source>
        <dbReference type="EMBL" id="VFJ93312.1"/>
    </source>
</evidence>